<keyword evidence="2 5" id="KW-0812">Transmembrane</keyword>
<evidence type="ECO:0000259" key="6">
    <source>
        <dbReference type="PROSITE" id="PS50850"/>
    </source>
</evidence>
<dbReference type="SUPFAM" id="SSF103473">
    <property type="entry name" value="MFS general substrate transporter"/>
    <property type="match status" value="1"/>
</dbReference>
<comment type="subcellular location">
    <subcellularLocation>
        <location evidence="1">Cell membrane</location>
        <topology evidence="1">Multi-pass membrane protein</topology>
    </subcellularLocation>
</comment>
<evidence type="ECO:0000256" key="1">
    <source>
        <dbReference type="ARBA" id="ARBA00004651"/>
    </source>
</evidence>
<evidence type="ECO:0000256" key="5">
    <source>
        <dbReference type="SAM" id="Phobius"/>
    </source>
</evidence>
<keyword evidence="8" id="KW-1185">Reference proteome</keyword>
<proteinExistence type="predicted"/>
<keyword evidence="4 5" id="KW-0472">Membrane</keyword>
<sequence>MASFAVVFNNLIITPILPEISEDFGVRVAVAGLLVTAYAVTGAWRRCFRGRSSTGSGGSRSSWRGWRR</sequence>
<evidence type="ECO:0000256" key="3">
    <source>
        <dbReference type="ARBA" id="ARBA00022989"/>
    </source>
</evidence>
<dbReference type="PROSITE" id="PS50850">
    <property type="entry name" value="MFS"/>
    <property type="match status" value="1"/>
</dbReference>
<dbReference type="EMBL" id="CP115149">
    <property type="protein sequence ID" value="WBL36419.1"/>
    <property type="molecule type" value="Genomic_DNA"/>
</dbReference>
<evidence type="ECO:0000256" key="4">
    <source>
        <dbReference type="ARBA" id="ARBA00023136"/>
    </source>
</evidence>
<dbReference type="Proteomes" id="UP001212803">
    <property type="component" value="Chromosome"/>
</dbReference>
<evidence type="ECO:0000313" key="8">
    <source>
        <dbReference type="Proteomes" id="UP001212803"/>
    </source>
</evidence>
<evidence type="ECO:0000256" key="2">
    <source>
        <dbReference type="ARBA" id="ARBA00022692"/>
    </source>
</evidence>
<protein>
    <recommendedName>
        <fullName evidence="6">Major facilitator superfamily (MFS) profile domain-containing protein</fullName>
    </recommendedName>
</protein>
<dbReference type="InterPro" id="IPR020846">
    <property type="entry name" value="MFS_dom"/>
</dbReference>
<name>A0ABY7M7E2_9CHLR</name>
<dbReference type="InterPro" id="IPR036259">
    <property type="entry name" value="MFS_trans_sf"/>
</dbReference>
<gene>
    <name evidence="7" type="ORF">O0235_02295</name>
</gene>
<reference evidence="7 8" key="1">
    <citation type="journal article" date="2023" name="ISME J.">
        <title>Thermophilic Dehalococcoidia with unusual traits shed light on an unexpected past.</title>
        <authorList>
            <person name="Palmer M."/>
            <person name="Covington J.K."/>
            <person name="Zhou E.M."/>
            <person name="Thomas S.C."/>
            <person name="Habib N."/>
            <person name="Seymour C.O."/>
            <person name="Lai D."/>
            <person name="Johnston J."/>
            <person name="Hashimi A."/>
            <person name="Jiao J.Y."/>
            <person name="Muok A.R."/>
            <person name="Liu L."/>
            <person name="Xian W.D."/>
            <person name="Zhi X.Y."/>
            <person name="Li M.M."/>
            <person name="Silva L.P."/>
            <person name="Bowen B.P."/>
            <person name="Louie K."/>
            <person name="Briegel A."/>
            <person name="Pett-Ridge J."/>
            <person name="Weber P.K."/>
            <person name="Tocheva E.I."/>
            <person name="Woyke T."/>
            <person name="Northen T.R."/>
            <person name="Mayali X."/>
            <person name="Li W.J."/>
            <person name="Hedlund B.P."/>
        </authorList>
    </citation>
    <scope>NUCLEOTIDE SEQUENCE [LARGE SCALE GENOMIC DNA]</scope>
    <source>
        <strain evidence="7 8">YIM 72310</strain>
    </source>
</reference>
<dbReference type="RefSeq" id="WP_270056943.1">
    <property type="nucleotide sequence ID" value="NZ_CP115149.1"/>
</dbReference>
<feature type="domain" description="Major facilitator superfamily (MFS) profile" evidence="6">
    <location>
        <begin position="1"/>
        <end position="68"/>
    </location>
</feature>
<feature type="transmembrane region" description="Helical" evidence="5">
    <location>
        <begin position="24"/>
        <end position="44"/>
    </location>
</feature>
<keyword evidence="3 5" id="KW-1133">Transmembrane helix</keyword>
<accession>A0ABY7M7E2</accession>
<organism evidence="7 8">
    <name type="scientific">Tepidiforma flava</name>
    <dbReference type="NCBI Taxonomy" id="3004094"/>
    <lineage>
        <taxon>Bacteria</taxon>
        <taxon>Bacillati</taxon>
        <taxon>Chloroflexota</taxon>
        <taxon>Tepidiformia</taxon>
        <taxon>Tepidiformales</taxon>
        <taxon>Tepidiformaceae</taxon>
        <taxon>Tepidiforma</taxon>
    </lineage>
</organism>
<evidence type="ECO:0000313" key="7">
    <source>
        <dbReference type="EMBL" id="WBL36419.1"/>
    </source>
</evidence>